<dbReference type="InterPro" id="IPR020846">
    <property type="entry name" value="MFS_dom"/>
</dbReference>
<sequence>MTYSHDATADPKLGMHTASPSEESGELPVSPVAASASVAQAATRKLILKSEDDEPPAPPHWKTNVFLLILAWFLVTGTRPNPVPNQTVQFTHIAGTVAIAKEMAGDYLATLPNGLIFIGGLLSTMPLSYIGERYGLRVSYVVGTGGGLIGATLCLLAMKYWSFSLLCLGLLFQGTQQATTQLVRFGVRSVCPPKYVSRALSWVVAGAAVAAPIGPQITRAAVWLVPDSKYLGIYIILECIIFAMTLTVMGLRIPAKITTTSLSEYAVTEVKAPLESRSAIVRRVFSSKKYLIAVVSGLVSYMIMVLMMAPAPIAITNAGFTFSDQANVIMAHVLGMFAPSIFTGYLIDRFGSVRMNIIGIAILTLSIAILFAGEHLPVFYVGETLVGVGWNFSFVAASTTIAQGAKPGRELQTVQSVNDTTIQVISAIIVLPLYRTINWVPLAILGVAIIGLTVSIILAIMRLPIRGLIDDVHGLKGYKREEKDTEK</sequence>
<dbReference type="EMBL" id="KQ965772">
    <property type="protein sequence ID" value="KXS14042.1"/>
    <property type="molecule type" value="Genomic_DNA"/>
</dbReference>
<proteinExistence type="predicted"/>
<feature type="transmembrane region" description="Helical" evidence="3">
    <location>
        <begin position="290"/>
        <end position="309"/>
    </location>
</feature>
<name>A0A139AB42_GONPJ</name>
<gene>
    <name evidence="5" type="ORF">M427DRAFT_357274</name>
</gene>
<evidence type="ECO:0000256" key="2">
    <source>
        <dbReference type="SAM" id="MobiDB-lite"/>
    </source>
</evidence>
<dbReference type="AlphaFoldDB" id="A0A139AB42"/>
<organism evidence="5 6">
    <name type="scientific">Gonapodya prolifera (strain JEL478)</name>
    <name type="common">Monoblepharis prolifera</name>
    <dbReference type="NCBI Taxonomy" id="1344416"/>
    <lineage>
        <taxon>Eukaryota</taxon>
        <taxon>Fungi</taxon>
        <taxon>Fungi incertae sedis</taxon>
        <taxon>Chytridiomycota</taxon>
        <taxon>Chytridiomycota incertae sedis</taxon>
        <taxon>Monoblepharidomycetes</taxon>
        <taxon>Monoblepharidales</taxon>
        <taxon>Gonapodyaceae</taxon>
        <taxon>Gonapodya</taxon>
    </lineage>
</organism>
<protein>
    <submittedName>
        <fullName evidence="5">MFS general substrate transporter</fullName>
    </submittedName>
</protein>
<evidence type="ECO:0000256" key="3">
    <source>
        <dbReference type="SAM" id="Phobius"/>
    </source>
</evidence>
<dbReference type="Pfam" id="PF07690">
    <property type="entry name" value="MFS_1"/>
    <property type="match status" value="1"/>
</dbReference>
<dbReference type="Gene3D" id="1.20.1250.20">
    <property type="entry name" value="MFS general substrate transporter like domains"/>
    <property type="match status" value="1"/>
</dbReference>
<feature type="transmembrane region" description="Helical" evidence="3">
    <location>
        <begin position="149"/>
        <end position="174"/>
    </location>
</feature>
<dbReference type="InterPro" id="IPR011701">
    <property type="entry name" value="MFS"/>
</dbReference>
<dbReference type="OrthoDB" id="6612291at2759"/>
<dbReference type="PANTHER" id="PTHR23534:SF1">
    <property type="entry name" value="MAJOR FACILITATOR SUPERFAMILY PROTEIN"/>
    <property type="match status" value="1"/>
</dbReference>
<reference evidence="5 6" key="1">
    <citation type="journal article" date="2015" name="Genome Biol. Evol.">
        <title>Phylogenomic analyses indicate that early fungi evolved digesting cell walls of algal ancestors of land plants.</title>
        <authorList>
            <person name="Chang Y."/>
            <person name="Wang S."/>
            <person name="Sekimoto S."/>
            <person name="Aerts A.L."/>
            <person name="Choi C."/>
            <person name="Clum A."/>
            <person name="LaButti K.M."/>
            <person name="Lindquist E.A."/>
            <person name="Yee Ngan C."/>
            <person name="Ohm R.A."/>
            <person name="Salamov A.A."/>
            <person name="Grigoriev I.V."/>
            <person name="Spatafora J.W."/>
            <person name="Berbee M.L."/>
        </authorList>
    </citation>
    <scope>NUCLEOTIDE SEQUENCE [LARGE SCALE GENOMIC DNA]</scope>
    <source>
        <strain evidence="5 6">JEL478</strain>
    </source>
</reference>
<accession>A0A139AB42</accession>
<feature type="transmembrane region" description="Helical" evidence="3">
    <location>
        <begin position="107"/>
        <end position="129"/>
    </location>
</feature>
<feature type="transmembrane region" description="Helical" evidence="3">
    <location>
        <begin position="440"/>
        <end position="460"/>
    </location>
</feature>
<feature type="domain" description="Major facilitator superfamily (MFS) profile" evidence="4">
    <location>
        <begin position="289"/>
        <end position="487"/>
    </location>
</feature>
<feature type="transmembrane region" description="Helical" evidence="3">
    <location>
        <begin position="233"/>
        <end position="253"/>
    </location>
</feature>
<dbReference type="GO" id="GO:0016020">
    <property type="term" value="C:membrane"/>
    <property type="evidence" value="ECO:0007669"/>
    <property type="project" value="UniProtKB-SubCell"/>
</dbReference>
<keyword evidence="3" id="KW-0472">Membrane</keyword>
<comment type="subcellular location">
    <subcellularLocation>
        <location evidence="1">Membrane</location>
        <topology evidence="1">Multi-pass membrane protein</topology>
    </subcellularLocation>
</comment>
<dbReference type="InterPro" id="IPR036259">
    <property type="entry name" value="MFS_trans_sf"/>
</dbReference>
<dbReference type="PANTHER" id="PTHR23534">
    <property type="entry name" value="MFS PERMEASE"/>
    <property type="match status" value="1"/>
</dbReference>
<feature type="region of interest" description="Disordered" evidence="2">
    <location>
        <begin position="1"/>
        <end position="34"/>
    </location>
</feature>
<keyword evidence="3" id="KW-0812">Transmembrane</keyword>
<keyword evidence="3" id="KW-1133">Transmembrane helix</keyword>
<evidence type="ECO:0000313" key="6">
    <source>
        <dbReference type="Proteomes" id="UP000070544"/>
    </source>
</evidence>
<dbReference type="PROSITE" id="PS50850">
    <property type="entry name" value="MFS"/>
    <property type="match status" value="1"/>
</dbReference>
<feature type="transmembrane region" description="Helical" evidence="3">
    <location>
        <begin position="354"/>
        <end position="373"/>
    </location>
</feature>
<dbReference type="Proteomes" id="UP000070544">
    <property type="component" value="Unassembled WGS sequence"/>
</dbReference>
<feature type="transmembrane region" description="Helical" evidence="3">
    <location>
        <begin position="329"/>
        <end position="347"/>
    </location>
</feature>
<keyword evidence="6" id="KW-1185">Reference proteome</keyword>
<dbReference type="GO" id="GO:0022857">
    <property type="term" value="F:transmembrane transporter activity"/>
    <property type="evidence" value="ECO:0007669"/>
    <property type="project" value="InterPro"/>
</dbReference>
<evidence type="ECO:0000313" key="5">
    <source>
        <dbReference type="EMBL" id="KXS14042.1"/>
    </source>
</evidence>
<feature type="transmembrane region" description="Helical" evidence="3">
    <location>
        <begin position="195"/>
        <end position="213"/>
    </location>
</feature>
<evidence type="ECO:0000256" key="1">
    <source>
        <dbReference type="ARBA" id="ARBA00004141"/>
    </source>
</evidence>
<evidence type="ECO:0000259" key="4">
    <source>
        <dbReference type="PROSITE" id="PS50850"/>
    </source>
</evidence>
<dbReference type="SUPFAM" id="SSF103473">
    <property type="entry name" value="MFS general substrate transporter"/>
    <property type="match status" value="1"/>
</dbReference>